<evidence type="ECO:0000256" key="1">
    <source>
        <dbReference type="SAM" id="MobiDB-lite"/>
    </source>
</evidence>
<sequence>MPTSKPGCPSSERNSRKVRYNLAPPSATGFLPAAGPPNRERSPTPTGIRAAASPERVVRPAASNVEVPADINLAIFKKPIHARDFEADCRRGHELLCAYSFAKDRRVEAQLRRLITEMTQYADLAKSNVAHSRGIGVEVNPYARPWPAESEKVDGWTDASLSAKKSSEGANKSTQGFGKKVHLQTPAKVKLPKMTGVVCKGQPKVIRPKNEWKTIVCGKAVTKLLVEPKEQKKIAPIGLAPAKTAQDQSNYSNKRVKQSVQHRHREFITKNLSNEMDWTKFMNCGSRKPTQTVCSKSYASAVHHPLITGDDRNFPILVPLKTKTQTPKRPTPLNAVKLITPIPLNMVKHRVLDADITRRDFLMRNYMQKFDSVSLTFLKKLIKEMFLYKRIFGEDHYQTPTNKYFGGADLTDTPKKMLKRSHIESQADPDEVQSQTKQRIINSELDTLDSITNENAIIEIKEISNDDNYEPNDIESNIISSAFTEFKLDYGIDERCERL</sequence>
<comment type="caution">
    <text evidence="2">The sequence shown here is derived from an EMBL/GenBank/DDBJ whole genome shotgun (WGS) entry which is preliminary data.</text>
</comment>
<feature type="region of interest" description="Disordered" evidence="1">
    <location>
        <begin position="22"/>
        <end position="51"/>
    </location>
</feature>
<dbReference type="EMBL" id="JBICCN010000153">
    <property type="protein sequence ID" value="KAL3088747.1"/>
    <property type="molecule type" value="Genomic_DNA"/>
</dbReference>
<evidence type="ECO:0000313" key="3">
    <source>
        <dbReference type="Proteomes" id="UP001620645"/>
    </source>
</evidence>
<protein>
    <submittedName>
        <fullName evidence="2">Uncharacterized protein</fullName>
    </submittedName>
</protein>
<evidence type="ECO:0000313" key="2">
    <source>
        <dbReference type="EMBL" id="KAL3088747.1"/>
    </source>
</evidence>
<accession>A0ABD2JE01</accession>
<dbReference type="AlphaFoldDB" id="A0ABD2JE01"/>
<dbReference type="Proteomes" id="UP001620645">
    <property type="component" value="Unassembled WGS sequence"/>
</dbReference>
<gene>
    <name evidence="2" type="ORF">niasHS_009109</name>
</gene>
<organism evidence="2 3">
    <name type="scientific">Heterodera schachtii</name>
    <name type="common">Sugarbeet cyst nematode worm</name>
    <name type="synonym">Tylenchus schachtii</name>
    <dbReference type="NCBI Taxonomy" id="97005"/>
    <lineage>
        <taxon>Eukaryota</taxon>
        <taxon>Metazoa</taxon>
        <taxon>Ecdysozoa</taxon>
        <taxon>Nematoda</taxon>
        <taxon>Chromadorea</taxon>
        <taxon>Rhabditida</taxon>
        <taxon>Tylenchina</taxon>
        <taxon>Tylenchomorpha</taxon>
        <taxon>Tylenchoidea</taxon>
        <taxon>Heteroderidae</taxon>
        <taxon>Heteroderinae</taxon>
        <taxon>Heterodera</taxon>
    </lineage>
</organism>
<keyword evidence="3" id="KW-1185">Reference proteome</keyword>
<name>A0ABD2JE01_HETSC</name>
<proteinExistence type="predicted"/>
<reference evidence="2 3" key="1">
    <citation type="submission" date="2024-10" db="EMBL/GenBank/DDBJ databases">
        <authorList>
            <person name="Kim D."/>
        </authorList>
    </citation>
    <scope>NUCLEOTIDE SEQUENCE [LARGE SCALE GENOMIC DNA]</scope>
    <source>
        <strain evidence="2">Taebaek</strain>
    </source>
</reference>